<name>A0ABV6DAA9_9HYPH</name>
<keyword evidence="1" id="KW-1133">Transmembrane helix</keyword>
<feature type="transmembrane region" description="Helical" evidence="1">
    <location>
        <begin position="49"/>
        <end position="68"/>
    </location>
</feature>
<dbReference type="Proteomes" id="UP001589755">
    <property type="component" value="Unassembled WGS sequence"/>
</dbReference>
<accession>A0ABV6DAA9</accession>
<gene>
    <name evidence="2" type="ORF">ACFFJ2_14115</name>
</gene>
<keyword evidence="3" id="KW-1185">Reference proteome</keyword>
<evidence type="ECO:0000313" key="3">
    <source>
        <dbReference type="Proteomes" id="UP001589755"/>
    </source>
</evidence>
<dbReference type="RefSeq" id="WP_261520329.1">
    <property type="nucleotide sequence ID" value="NZ_JAODNW010000010.1"/>
</dbReference>
<keyword evidence="1" id="KW-0812">Transmembrane</keyword>
<evidence type="ECO:0000313" key="2">
    <source>
        <dbReference type="EMBL" id="MFC0209537.1"/>
    </source>
</evidence>
<reference evidence="2 3" key="1">
    <citation type="submission" date="2024-09" db="EMBL/GenBank/DDBJ databases">
        <authorList>
            <person name="Sun Q."/>
            <person name="Mori K."/>
        </authorList>
    </citation>
    <scope>NUCLEOTIDE SEQUENCE [LARGE SCALE GENOMIC DNA]</scope>
    <source>
        <strain evidence="2 3">CCM 8543</strain>
    </source>
</reference>
<dbReference type="EMBL" id="JBHLXD010000024">
    <property type="protein sequence ID" value="MFC0209537.1"/>
    <property type="molecule type" value="Genomic_DNA"/>
</dbReference>
<feature type="transmembrane region" description="Helical" evidence="1">
    <location>
        <begin position="120"/>
        <end position="138"/>
    </location>
</feature>
<proteinExistence type="predicted"/>
<evidence type="ECO:0000256" key="1">
    <source>
        <dbReference type="SAM" id="Phobius"/>
    </source>
</evidence>
<sequence length="139" mass="14231">MLAFMKILHLFGLMLGAGGGMGSAMVGIQASRADGPPPPALLALRKNFALAALIGVLLLWITGLWMWLVDYRGAWLGTAFALKLAAAAAILAILVAARLAMARTAPGSPPPGWLQRLGPVSGLLAYVAVALAVIAFSGA</sequence>
<evidence type="ECO:0008006" key="4">
    <source>
        <dbReference type="Google" id="ProtNLM"/>
    </source>
</evidence>
<feature type="transmembrane region" description="Helical" evidence="1">
    <location>
        <begin position="80"/>
        <end position="100"/>
    </location>
</feature>
<protein>
    <recommendedName>
        <fullName evidence="4">Copper resistance protein D domain-containing protein</fullName>
    </recommendedName>
</protein>
<comment type="caution">
    <text evidence="2">The sequence shown here is derived from an EMBL/GenBank/DDBJ whole genome shotgun (WGS) entry which is preliminary data.</text>
</comment>
<organism evidence="2 3">
    <name type="scientific">Chelativorans intermedius</name>
    <dbReference type="NCBI Taxonomy" id="515947"/>
    <lineage>
        <taxon>Bacteria</taxon>
        <taxon>Pseudomonadati</taxon>
        <taxon>Pseudomonadota</taxon>
        <taxon>Alphaproteobacteria</taxon>
        <taxon>Hyphomicrobiales</taxon>
        <taxon>Phyllobacteriaceae</taxon>
        <taxon>Chelativorans</taxon>
    </lineage>
</organism>
<keyword evidence="1" id="KW-0472">Membrane</keyword>